<dbReference type="EMBL" id="QSOI01000018">
    <property type="protein sequence ID" value="RGI82118.1"/>
    <property type="molecule type" value="Genomic_DNA"/>
</dbReference>
<dbReference type="Proteomes" id="UP000283652">
    <property type="component" value="Unassembled WGS sequence"/>
</dbReference>
<dbReference type="AlphaFoldDB" id="A0A3E4MGL4"/>
<keyword evidence="1" id="KW-0812">Transmembrane</keyword>
<evidence type="ECO:0000256" key="1">
    <source>
        <dbReference type="SAM" id="Phobius"/>
    </source>
</evidence>
<evidence type="ECO:0000313" key="5">
    <source>
        <dbReference type="Proteomes" id="UP000260664"/>
    </source>
</evidence>
<sequence>MISLTRIYMKIEGGLDMSQRCSNFMINFLIRMAVGVMLILVINGFFVSKEIPVRVGLNPITMAASGTLGVPGVALLYGVAFYESR</sequence>
<dbReference type="Proteomes" id="UP000260664">
    <property type="component" value="Unassembled WGS sequence"/>
</dbReference>
<feature type="transmembrane region" description="Helical" evidence="1">
    <location>
        <begin position="60"/>
        <end position="82"/>
    </location>
</feature>
<dbReference type="InterPro" id="IPR010001">
    <property type="entry name" value="BofA"/>
</dbReference>
<comment type="caution">
    <text evidence="3">The sequence shown here is derived from an EMBL/GenBank/DDBJ whole genome shotgun (WGS) entry which is preliminary data.</text>
</comment>
<evidence type="ECO:0000313" key="4">
    <source>
        <dbReference type="EMBL" id="RGR58303.1"/>
    </source>
</evidence>
<organism evidence="3 6">
    <name type="scientific">Dorea formicigenerans</name>
    <dbReference type="NCBI Taxonomy" id="39486"/>
    <lineage>
        <taxon>Bacteria</taxon>
        <taxon>Bacillati</taxon>
        <taxon>Bacillota</taxon>
        <taxon>Clostridia</taxon>
        <taxon>Lachnospirales</taxon>
        <taxon>Lachnospiraceae</taxon>
        <taxon>Dorea</taxon>
    </lineage>
</organism>
<name>A0A3E4MGL4_9FIRM</name>
<dbReference type="EMBL" id="QSQQ01000006">
    <property type="protein sequence ID" value="RGK48958.1"/>
    <property type="molecule type" value="Genomic_DNA"/>
</dbReference>
<protein>
    <submittedName>
        <fullName evidence="3">Pro-sigmaK processing inhibitor BofA</fullName>
    </submittedName>
</protein>
<evidence type="ECO:0000313" key="6">
    <source>
        <dbReference type="Proteomes" id="UP000261208"/>
    </source>
</evidence>
<keyword evidence="1" id="KW-1133">Transmembrane helix</keyword>
<evidence type="ECO:0000313" key="2">
    <source>
        <dbReference type="EMBL" id="RGI82118.1"/>
    </source>
</evidence>
<gene>
    <name evidence="4" type="ORF">DWY33_10030</name>
    <name evidence="3" type="ORF">DXD10_06520</name>
    <name evidence="2" type="ORF">DXD84_12400</name>
</gene>
<evidence type="ECO:0000313" key="3">
    <source>
        <dbReference type="EMBL" id="RGK48958.1"/>
    </source>
</evidence>
<proteinExistence type="predicted"/>
<dbReference type="Proteomes" id="UP000261208">
    <property type="component" value="Unassembled WGS sequence"/>
</dbReference>
<accession>A0A3E4MGL4</accession>
<feature type="transmembrane region" description="Helical" evidence="1">
    <location>
        <begin position="28"/>
        <end position="48"/>
    </location>
</feature>
<dbReference type="EMBL" id="QRUK01000018">
    <property type="protein sequence ID" value="RGR58303.1"/>
    <property type="molecule type" value="Genomic_DNA"/>
</dbReference>
<reference evidence="5 6" key="1">
    <citation type="submission" date="2018-08" db="EMBL/GenBank/DDBJ databases">
        <title>A genome reference for cultivated species of the human gut microbiota.</title>
        <authorList>
            <person name="Zou Y."/>
            <person name="Xue W."/>
            <person name="Luo G."/>
        </authorList>
    </citation>
    <scope>NUCLEOTIDE SEQUENCE [LARGE SCALE GENOMIC DNA]</scope>
    <source>
        <strain evidence="4 7">AF25-11</strain>
        <strain evidence="3 6">TF11-11</strain>
        <strain evidence="2 5">TM09-19AC</strain>
    </source>
</reference>
<evidence type="ECO:0000313" key="7">
    <source>
        <dbReference type="Proteomes" id="UP000283652"/>
    </source>
</evidence>
<dbReference type="Pfam" id="PF07441">
    <property type="entry name" value="BofA"/>
    <property type="match status" value="1"/>
</dbReference>
<keyword evidence="1" id="KW-0472">Membrane</keyword>